<protein>
    <submittedName>
        <fullName evidence="2">Uncharacterized protein</fullName>
    </submittedName>
</protein>
<reference evidence="2 3" key="1">
    <citation type="submission" date="2024-01" db="EMBL/GenBank/DDBJ databases">
        <title>Genome assemblies of Stephania.</title>
        <authorList>
            <person name="Yang L."/>
        </authorList>
    </citation>
    <scope>NUCLEOTIDE SEQUENCE [LARGE SCALE GENOMIC DNA]</scope>
    <source>
        <strain evidence="2">QJT</strain>
        <tissue evidence="2">Leaf</tissue>
    </source>
</reference>
<comment type="caution">
    <text evidence="2">The sequence shown here is derived from an EMBL/GenBank/DDBJ whole genome shotgun (WGS) entry which is preliminary data.</text>
</comment>
<dbReference type="EMBL" id="JBBNAE010000010">
    <property type="protein sequence ID" value="KAK9091607.1"/>
    <property type="molecule type" value="Genomic_DNA"/>
</dbReference>
<keyword evidence="3" id="KW-1185">Reference proteome</keyword>
<dbReference type="Proteomes" id="UP001417504">
    <property type="component" value="Unassembled WGS sequence"/>
</dbReference>
<proteinExistence type="predicted"/>
<name>A0AAP0EIX5_9MAGN</name>
<evidence type="ECO:0000313" key="3">
    <source>
        <dbReference type="Proteomes" id="UP001417504"/>
    </source>
</evidence>
<feature type="region of interest" description="Disordered" evidence="1">
    <location>
        <begin position="1"/>
        <end position="41"/>
    </location>
</feature>
<accession>A0AAP0EIX5</accession>
<gene>
    <name evidence="2" type="ORF">Sjap_024784</name>
</gene>
<organism evidence="2 3">
    <name type="scientific">Stephania japonica</name>
    <dbReference type="NCBI Taxonomy" id="461633"/>
    <lineage>
        <taxon>Eukaryota</taxon>
        <taxon>Viridiplantae</taxon>
        <taxon>Streptophyta</taxon>
        <taxon>Embryophyta</taxon>
        <taxon>Tracheophyta</taxon>
        <taxon>Spermatophyta</taxon>
        <taxon>Magnoliopsida</taxon>
        <taxon>Ranunculales</taxon>
        <taxon>Menispermaceae</taxon>
        <taxon>Menispermoideae</taxon>
        <taxon>Cissampelideae</taxon>
        <taxon>Stephania</taxon>
    </lineage>
</organism>
<feature type="compositionally biased region" description="Basic residues" evidence="1">
    <location>
        <begin position="8"/>
        <end position="23"/>
    </location>
</feature>
<evidence type="ECO:0000256" key="1">
    <source>
        <dbReference type="SAM" id="MobiDB-lite"/>
    </source>
</evidence>
<dbReference type="AlphaFoldDB" id="A0AAP0EIX5"/>
<evidence type="ECO:0000313" key="2">
    <source>
        <dbReference type="EMBL" id="KAK9091607.1"/>
    </source>
</evidence>
<sequence>MCHLLHPSARHHPSFHPMRRRHVSMPPLPSNEALPRGHKNLNSSTRSSVFLGFLEFQPTGNCSYKYYETLKQKGIFVFSSSLH</sequence>